<dbReference type="AlphaFoldDB" id="A0A540RAA0"/>
<organism evidence="4 5">
    <name type="scientific">Corynebacterium phoceense</name>
    <dbReference type="NCBI Taxonomy" id="1686286"/>
    <lineage>
        <taxon>Bacteria</taxon>
        <taxon>Bacillati</taxon>
        <taxon>Actinomycetota</taxon>
        <taxon>Actinomycetes</taxon>
        <taxon>Mycobacteriales</taxon>
        <taxon>Corynebacteriaceae</taxon>
        <taxon>Corynebacterium</taxon>
    </lineage>
</organism>
<reference evidence="4 5" key="1">
    <citation type="submission" date="2019-06" db="EMBL/GenBank/DDBJ databases">
        <title>Draft genome of C. phoceense Strain 272.</title>
        <authorList>
            <person name="Pacheco L.G.C."/>
            <person name="Barberis C.M."/>
            <person name="Almuzara M.N."/>
            <person name="Traglia G.M."/>
            <person name="Santos C.S."/>
            <person name="Rocha D.J.P.G."/>
            <person name="Aguiar E.R.G.R."/>
            <person name="Vay C.A."/>
        </authorList>
    </citation>
    <scope>NUCLEOTIDE SEQUENCE [LARGE SCALE GENOMIC DNA]</scope>
    <source>
        <strain evidence="4 5">272</strain>
    </source>
</reference>
<dbReference type="Proteomes" id="UP000318080">
    <property type="component" value="Unassembled WGS sequence"/>
</dbReference>
<evidence type="ECO:0000256" key="1">
    <source>
        <dbReference type="SAM" id="MobiDB-lite"/>
    </source>
</evidence>
<dbReference type="RefSeq" id="WP_068801906.1">
    <property type="nucleotide sequence ID" value="NZ_LT596208.1"/>
</dbReference>
<keyword evidence="2" id="KW-1133">Transmembrane helix</keyword>
<proteinExistence type="predicted"/>
<gene>
    <name evidence="4" type="ORF">EJK80_00780</name>
</gene>
<feature type="signal peptide" evidence="3">
    <location>
        <begin position="1"/>
        <end position="27"/>
    </location>
</feature>
<keyword evidence="5" id="KW-1185">Reference proteome</keyword>
<comment type="caution">
    <text evidence="4">The sequence shown here is derived from an EMBL/GenBank/DDBJ whole genome shotgun (WGS) entry which is preliminary data.</text>
</comment>
<evidence type="ECO:0000256" key="2">
    <source>
        <dbReference type="SAM" id="Phobius"/>
    </source>
</evidence>
<evidence type="ECO:0000313" key="5">
    <source>
        <dbReference type="Proteomes" id="UP000318080"/>
    </source>
</evidence>
<feature type="chain" id="PRO_5021927626" description="Secreted protein" evidence="3">
    <location>
        <begin position="28"/>
        <end position="222"/>
    </location>
</feature>
<protein>
    <recommendedName>
        <fullName evidence="6">Secreted protein</fullName>
    </recommendedName>
</protein>
<feature type="compositionally biased region" description="Low complexity" evidence="1">
    <location>
        <begin position="24"/>
        <end position="48"/>
    </location>
</feature>
<dbReference type="EMBL" id="VHIR01000001">
    <property type="protein sequence ID" value="TQE44653.1"/>
    <property type="molecule type" value="Genomic_DNA"/>
</dbReference>
<evidence type="ECO:0000256" key="3">
    <source>
        <dbReference type="SAM" id="SignalP"/>
    </source>
</evidence>
<feature type="region of interest" description="Disordered" evidence="1">
    <location>
        <begin position="24"/>
        <end position="85"/>
    </location>
</feature>
<dbReference type="GeneID" id="79853404"/>
<evidence type="ECO:0000313" key="4">
    <source>
        <dbReference type="EMBL" id="TQE44653.1"/>
    </source>
</evidence>
<accession>A0A540RAA0</accession>
<name>A0A540RAA0_9CORY</name>
<sequence length="222" mass="22872">MRARRLSVALVAATSTALALVTPVAGAESSESQGASSAQSQDSGSSEDTASDGVKPGGEGKEGITDGTATDGEKTDGTETTKTALSKECQAEVDAAKEAHKKAVKDGTAGSSFMGPQELALGIVNGYGSSGMPDKPDCVEKEKDDKPVELPDWLKWAELSPEGKEAFAWINLILSVIGGLIGLASTLVKVNPEFGKDINGALTGMLKQVNGAMSNAQKQFRL</sequence>
<feature type="transmembrane region" description="Helical" evidence="2">
    <location>
        <begin position="166"/>
        <end position="188"/>
    </location>
</feature>
<keyword evidence="2" id="KW-0472">Membrane</keyword>
<keyword evidence="3" id="KW-0732">Signal</keyword>
<keyword evidence="2" id="KW-0812">Transmembrane</keyword>
<evidence type="ECO:0008006" key="6">
    <source>
        <dbReference type="Google" id="ProtNLM"/>
    </source>
</evidence>
<dbReference type="STRING" id="1686286.GCA_900092335_02242"/>